<accession>A0A9W6GJ07</accession>
<keyword evidence="2" id="KW-1185">Reference proteome</keyword>
<dbReference type="Proteomes" id="UP001144471">
    <property type="component" value="Unassembled WGS sequence"/>
</dbReference>
<gene>
    <name evidence="1" type="ORF">PM10SUCC1_03700</name>
</gene>
<dbReference type="EMBL" id="BSDY01000001">
    <property type="protein sequence ID" value="GLI54855.1"/>
    <property type="molecule type" value="Genomic_DNA"/>
</dbReference>
<organism evidence="1 2">
    <name type="scientific">Propionigenium maris DSM 9537</name>
    <dbReference type="NCBI Taxonomy" id="1123000"/>
    <lineage>
        <taxon>Bacteria</taxon>
        <taxon>Fusobacteriati</taxon>
        <taxon>Fusobacteriota</taxon>
        <taxon>Fusobacteriia</taxon>
        <taxon>Fusobacteriales</taxon>
        <taxon>Fusobacteriaceae</taxon>
        <taxon>Propionigenium</taxon>
    </lineage>
</organism>
<proteinExistence type="predicted"/>
<protein>
    <submittedName>
        <fullName evidence="1">Uncharacterized protein</fullName>
    </submittedName>
</protein>
<dbReference type="AlphaFoldDB" id="A0A9W6GJ07"/>
<comment type="caution">
    <text evidence="1">The sequence shown here is derived from an EMBL/GenBank/DDBJ whole genome shotgun (WGS) entry which is preliminary data.</text>
</comment>
<evidence type="ECO:0000313" key="1">
    <source>
        <dbReference type="EMBL" id="GLI54855.1"/>
    </source>
</evidence>
<reference evidence="1" key="1">
    <citation type="submission" date="2022-12" db="EMBL/GenBank/DDBJ databases">
        <title>Reference genome sequencing for broad-spectrum identification of bacterial and archaeal isolates by mass spectrometry.</title>
        <authorList>
            <person name="Sekiguchi Y."/>
            <person name="Tourlousse D.M."/>
        </authorList>
    </citation>
    <scope>NUCLEOTIDE SEQUENCE</scope>
    <source>
        <strain evidence="1">10succ1</strain>
    </source>
</reference>
<sequence length="65" mass="7663">MHYFISGCDDKGIEKIKKVEKENDLLLIAYRESDYEYKELSQEELKKIAQLEEELGVRIIALKKS</sequence>
<evidence type="ECO:0000313" key="2">
    <source>
        <dbReference type="Proteomes" id="UP001144471"/>
    </source>
</evidence>
<name>A0A9W6GJ07_9FUSO</name>
<dbReference type="RefSeq" id="WP_281832934.1">
    <property type="nucleotide sequence ID" value="NZ_BSDY01000001.1"/>
</dbReference>